<feature type="transmembrane region" description="Helical" evidence="11">
    <location>
        <begin position="415"/>
        <end position="439"/>
    </location>
</feature>
<keyword evidence="4" id="KW-1003">Cell membrane</keyword>
<dbReference type="GO" id="GO:0015386">
    <property type="term" value="F:potassium:proton antiporter activity"/>
    <property type="evidence" value="ECO:0007669"/>
    <property type="project" value="TreeGrafter"/>
</dbReference>
<feature type="transmembrane region" description="Helical" evidence="11">
    <location>
        <begin position="206"/>
        <end position="231"/>
    </location>
</feature>
<keyword evidence="9 11" id="KW-0472">Membrane</keyword>
<keyword evidence="2 11" id="KW-0813">Transport</keyword>
<feature type="transmembrane region" description="Helical" evidence="11">
    <location>
        <begin position="81"/>
        <end position="98"/>
    </location>
</feature>
<organism evidence="13 14">
    <name type="scientific">Legionella drozanskii LLAP-1</name>
    <dbReference type="NCBI Taxonomy" id="1212489"/>
    <lineage>
        <taxon>Bacteria</taxon>
        <taxon>Pseudomonadati</taxon>
        <taxon>Pseudomonadota</taxon>
        <taxon>Gammaproteobacteria</taxon>
        <taxon>Legionellales</taxon>
        <taxon>Legionellaceae</taxon>
        <taxon>Legionella</taxon>
    </lineage>
</organism>
<comment type="caution">
    <text evidence="13">The sequence shown here is derived from an EMBL/GenBank/DDBJ whole genome shotgun (WGS) entry which is preliminary data.</text>
</comment>
<dbReference type="InterPro" id="IPR004705">
    <property type="entry name" value="Cation/H_exchanger_CPA1_bac"/>
</dbReference>
<evidence type="ECO:0000256" key="3">
    <source>
        <dbReference type="ARBA" id="ARBA00022449"/>
    </source>
</evidence>
<evidence type="ECO:0000256" key="11">
    <source>
        <dbReference type="RuleBase" id="RU366002"/>
    </source>
</evidence>
<evidence type="ECO:0000259" key="12">
    <source>
        <dbReference type="Pfam" id="PF00999"/>
    </source>
</evidence>
<keyword evidence="3 11" id="KW-0050">Antiport</keyword>
<feature type="transmembrane region" description="Helical" evidence="11">
    <location>
        <begin position="379"/>
        <end position="403"/>
    </location>
</feature>
<dbReference type="GO" id="GO:0051453">
    <property type="term" value="P:regulation of intracellular pH"/>
    <property type="evidence" value="ECO:0007669"/>
    <property type="project" value="TreeGrafter"/>
</dbReference>
<evidence type="ECO:0000256" key="5">
    <source>
        <dbReference type="ARBA" id="ARBA00022692"/>
    </source>
</evidence>
<evidence type="ECO:0000313" key="13">
    <source>
        <dbReference type="EMBL" id="KTC85648.1"/>
    </source>
</evidence>
<evidence type="ECO:0000256" key="6">
    <source>
        <dbReference type="ARBA" id="ARBA00022989"/>
    </source>
</evidence>
<evidence type="ECO:0000256" key="10">
    <source>
        <dbReference type="ARBA" id="ARBA00023201"/>
    </source>
</evidence>
<evidence type="ECO:0000313" key="14">
    <source>
        <dbReference type="Proteomes" id="UP000054736"/>
    </source>
</evidence>
<dbReference type="GO" id="GO:0098719">
    <property type="term" value="P:sodium ion import across plasma membrane"/>
    <property type="evidence" value="ECO:0007669"/>
    <property type="project" value="TreeGrafter"/>
</dbReference>
<accession>A0A0W0SQK8</accession>
<keyword evidence="7 11" id="KW-0915">Sodium</keyword>
<dbReference type="AlphaFoldDB" id="A0A0W0SQK8"/>
<sequence>MQFLLKKFSFFIFNPAHRHIPGVTAIMESAIICLILLLLMVISGVISRFVPSLPTPITQVTLGALIALFFPNFHLAFHHELFMLLFIPPLLFSDSWRFPKREFLLNKRTIITLSIGLVFFTVAGIGFLVHWLIPTIPLPAAFALAAALSPTDAITLRSMTAKVRMPEQIMHILQGEALLNDASGLVSFKFAVAAMLTGVFSMSKAIVSLLLIGFGGMIVGAILTYLFVALLGQLTGKNEHETTTENLLLLLLPFTAYLAAEKLGFSGILAAVSAGFTIDKAGFLDRTMARMRIEGHFVWGMLDITLNGLIFILLGLYLPHALQLLAHTGYSLSDCAEIIALITLTLVFLRALWIYLTIPFEVLIARRRHTTWRWPNLRVVAVISLGGVRGAVALAAILSLPILMTDGTAFPERDLLIILVVGVVLCSLLIGTIALPILLPGLQKLIDNPPNNEENEAIIAAAQAGIHAIENQIKLFGAKADEQDAAIFMQVGNSLMAGLNQYIISNIGAETEKLTSIKAIEFEDQLRLIALEGARQELRLLRKQRKINNTTMMTIIARLDLRQISLMSSSKHKLHLKVPN</sequence>
<feature type="transmembrane region" description="Helical" evidence="11">
    <location>
        <begin position="20"/>
        <end position="45"/>
    </location>
</feature>
<dbReference type="Gene3D" id="6.10.140.1330">
    <property type="match status" value="1"/>
</dbReference>
<name>A0A0W0SQK8_9GAMM</name>
<comment type="function">
    <text evidence="11">Na(+)/H(+) antiporter that extrudes sodium in exchange for external protons.</text>
</comment>
<evidence type="ECO:0000256" key="8">
    <source>
        <dbReference type="ARBA" id="ARBA00023065"/>
    </source>
</evidence>
<comment type="caution">
    <text evidence="11">Lacks conserved residue(s) required for the propagation of feature annotation.</text>
</comment>
<feature type="transmembrane region" description="Helical" evidence="11">
    <location>
        <begin position="338"/>
        <end position="358"/>
    </location>
</feature>
<keyword evidence="14" id="KW-1185">Reference proteome</keyword>
<gene>
    <name evidence="13" type="primary">yjcE</name>
    <name evidence="13" type="ORF">Ldro_1973</name>
</gene>
<comment type="similarity">
    <text evidence="11">Belongs to the monovalent cation:proton antiporter 1 (CPA1) transporter (TC 2.A.36) family.</text>
</comment>
<dbReference type="InterPro" id="IPR006153">
    <property type="entry name" value="Cation/H_exchanger_TM"/>
</dbReference>
<reference evidence="13 14" key="1">
    <citation type="submission" date="2015-11" db="EMBL/GenBank/DDBJ databases">
        <title>Genomic analysis of 38 Legionella species identifies large and diverse effector repertoires.</title>
        <authorList>
            <person name="Burstein D."/>
            <person name="Amaro F."/>
            <person name="Zusman T."/>
            <person name="Lifshitz Z."/>
            <person name="Cohen O."/>
            <person name="Gilbert J.A."/>
            <person name="Pupko T."/>
            <person name="Shuman H.A."/>
            <person name="Segal G."/>
        </authorList>
    </citation>
    <scope>NUCLEOTIDE SEQUENCE [LARGE SCALE GENOMIC DNA]</scope>
    <source>
        <strain evidence="13 14">ATCC 700990</strain>
    </source>
</reference>
<dbReference type="PANTHER" id="PTHR10110:SF86">
    <property type="entry name" value="SODIUM_HYDROGEN EXCHANGER 7"/>
    <property type="match status" value="1"/>
</dbReference>
<dbReference type="PATRIC" id="fig|1212489.4.peg.2085"/>
<evidence type="ECO:0000256" key="2">
    <source>
        <dbReference type="ARBA" id="ARBA00022448"/>
    </source>
</evidence>
<keyword evidence="6 11" id="KW-1133">Transmembrane helix</keyword>
<protein>
    <submittedName>
        <fullName evidence="13">Cation/proton antiporter</fullName>
    </submittedName>
</protein>
<dbReference type="GO" id="GO:0005886">
    <property type="term" value="C:plasma membrane"/>
    <property type="evidence" value="ECO:0007669"/>
    <property type="project" value="UniProtKB-SubCell"/>
</dbReference>
<keyword evidence="10 11" id="KW-0739">Sodium transport</keyword>
<evidence type="ECO:0000256" key="9">
    <source>
        <dbReference type="ARBA" id="ARBA00023136"/>
    </source>
</evidence>
<keyword evidence="5 11" id="KW-0812">Transmembrane</keyword>
<dbReference type="NCBIfam" id="TIGR00831">
    <property type="entry name" value="a_cpa1"/>
    <property type="match status" value="1"/>
</dbReference>
<feature type="transmembrane region" description="Helical" evidence="11">
    <location>
        <begin position="110"/>
        <end position="133"/>
    </location>
</feature>
<keyword evidence="8 11" id="KW-0406">Ion transport</keyword>
<evidence type="ECO:0000256" key="1">
    <source>
        <dbReference type="ARBA" id="ARBA00004651"/>
    </source>
</evidence>
<feature type="transmembrane region" description="Helical" evidence="11">
    <location>
        <begin position="177"/>
        <end position="200"/>
    </location>
</feature>
<feature type="domain" description="Cation/H+ exchanger transmembrane" evidence="12">
    <location>
        <begin position="38"/>
        <end position="439"/>
    </location>
</feature>
<proteinExistence type="inferred from homology"/>
<keyword evidence="11" id="KW-0997">Cell inner membrane</keyword>
<dbReference type="GO" id="GO:0015385">
    <property type="term" value="F:sodium:proton antiporter activity"/>
    <property type="evidence" value="ECO:0007669"/>
    <property type="project" value="InterPro"/>
</dbReference>
<dbReference type="EMBL" id="LNXY01000027">
    <property type="protein sequence ID" value="KTC85648.1"/>
    <property type="molecule type" value="Genomic_DNA"/>
</dbReference>
<feature type="transmembrane region" description="Helical" evidence="11">
    <location>
        <begin position="296"/>
        <end position="318"/>
    </location>
</feature>
<evidence type="ECO:0000256" key="4">
    <source>
        <dbReference type="ARBA" id="ARBA00022475"/>
    </source>
</evidence>
<dbReference type="InterPro" id="IPR018422">
    <property type="entry name" value="Cation/H_exchanger_CPA1"/>
</dbReference>
<feature type="transmembrane region" description="Helical" evidence="11">
    <location>
        <begin position="57"/>
        <end position="75"/>
    </location>
</feature>
<dbReference type="PANTHER" id="PTHR10110">
    <property type="entry name" value="SODIUM/HYDROGEN EXCHANGER"/>
    <property type="match status" value="1"/>
</dbReference>
<evidence type="ECO:0000256" key="7">
    <source>
        <dbReference type="ARBA" id="ARBA00023053"/>
    </source>
</evidence>
<dbReference type="Pfam" id="PF00999">
    <property type="entry name" value="Na_H_Exchanger"/>
    <property type="match status" value="1"/>
</dbReference>
<comment type="subcellular location">
    <subcellularLocation>
        <location evidence="11">Cell inner membrane</location>
        <topology evidence="11">Multi-pass membrane protein</topology>
    </subcellularLocation>
    <subcellularLocation>
        <location evidence="1">Cell membrane</location>
        <topology evidence="1">Multi-pass membrane protein</topology>
    </subcellularLocation>
</comment>
<dbReference type="STRING" id="1212489.Ldro_1973"/>
<dbReference type="Proteomes" id="UP000054736">
    <property type="component" value="Unassembled WGS sequence"/>
</dbReference>